<reference evidence="2" key="1">
    <citation type="submission" date="2016-10" db="EMBL/GenBank/DDBJ databases">
        <authorList>
            <person name="Varghese N."/>
            <person name="Submissions S."/>
        </authorList>
    </citation>
    <scope>NUCLEOTIDE SEQUENCE [LARGE SCALE GENOMIC DNA]</scope>
    <source>
        <strain evidence="2">DSM 241</strain>
    </source>
</reference>
<name>A0A1H7QFU8_9GAMM</name>
<evidence type="ECO:0000313" key="1">
    <source>
        <dbReference type="EMBL" id="SEL46980.1"/>
    </source>
</evidence>
<dbReference type="Proteomes" id="UP000199256">
    <property type="component" value="Unassembled WGS sequence"/>
</dbReference>
<evidence type="ECO:0000313" key="2">
    <source>
        <dbReference type="Proteomes" id="UP000199256"/>
    </source>
</evidence>
<dbReference type="EMBL" id="FOAA01000017">
    <property type="protein sequence ID" value="SEL46980.1"/>
    <property type="molecule type" value="Genomic_DNA"/>
</dbReference>
<sequence>MNEHKPKYPATPDADHAQEALVDEEVYPGDKNLLSSRRLLQGRRQLHIEHMGEIYTLRLTSKGKLILTK</sequence>
<organism evidence="1 2">
    <name type="scientific">Ectothiorhodospira marina</name>
    <dbReference type="NCBI Taxonomy" id="1396821"/>
    <lineage>
        <taxon>Bacteria</taxon>
        <taxon>Pseudomonadati</taxon>
        <taxon>Pseudomonadota</taxon>
        <taxon>Gammaproteobacteria</taxon>
        <taxon>Chromatiales</taxon>
        <taxon>Ectothiorhodospiraceae</taxon>
        <taxon>Ectothiorhodospira</taxon>
    </lineage>
</organism>
<dbReference type="Pfam" id="PF10636">
    <property type="entry name" value="hemP"/>
    <property type="match status" value="1"/>
</dbReference>
<dbReference type="STRING" id="1396821.SAMN05444515_11755"/>
<gene>
    <name evidence="1" type="ORF">SAMN05444515_11755</name>
</gene>
<dbReference type="RefSeq" id="WP_090255112.1">
    <property type="nucleotide sequence ID" value="NZ_FOAA01000017.1"/>
</dbReference>
<dbReference type="OrthoDB" id="7870498at2"/>
<accession>A0A1H7QFU8</accession>
<protein>
    <submittedName>
        <fullName evidence="1">Hemin uptake protein hemP</fullName>
    </submittedName>
</protein>
<dbReference type="AlphaFoldDB" id="A0A1H7QFU8"/>
<keyword evidence="2" id="KW-1185">Reference proteome</keyword>
<dbReference type="Gene3D" id="2.10.70.10">
    <property type="entry name" value="Complement Module, domain 1"/>
    <property type="match status" value="1"/>
</dbReference>
<dbReference type="InterPro" id="IPR019600">
    <property type="entry name" value="Hemin_uptake_protein_HemP"/>
</dbReference>
<proteinExistence type="predicted"/>